<evidence type="ECO:0000313" key="3">
    <source>
        <dbReference type="EMBL" id="KAG2534312.1"/>
    </source>
</evidence>
<dbReference type="InterPro" id="IPR056018">
    <property type="entry name" value="DUF7597"/>
</dbReference>
<dbReference type="PANTHER" id="PTHR33075">
    <property type="entry name" value="OS02G0499800 PROTEIN"/>
    <property type="match status" value="1"/>
</dbReference>
<feature type="domain" description="DUF7597" evidence="2">
    <location>
        <begin position="174"/>
        <end position="297"/>
    </location>
</feature>
<comment type="caution">
    <text evidence="3">The sequence shown here is derived from an EMBL/GenBank/DDBJ whole genome shotgun (WGS) entry which is preliminary data.</text>
</comment>
<gene>
    <name evidence="3" type="ORF">PVAP13_9NG281600</name>
</gene>
<organism evidence="3 4">
    <name type="scientific">Panicum virgatum</name>
    <name type="common">Blackwell switchgrass</name>
    <dbReference type="NCBI Taxonomy" id="38727"/>
    <lineage>
        <taxon>Eukaryota</taxon>
        <taxon>Viridiplantae</taxon>
        <taxon>Streptophyta</taxon>
        <taxon>Embryophyta</taxon>
        <taxon>Tracheophyta</taxon>
        <taxon>Spermatophyta</taxon>
        <taxon>Magnoliopsida</taxon>
        <taxon>Liliopsida</taxon>
        <taxon>Poales</taxon>
        <taxon>Poaceae</taxon>
        <taxon>PACMAD clade</taxon>
        <taxon>Panicoideae</taxon>
        <taxon>Panicodae</taxon>
        <taxon>Paniceae</taxon>
        <taxon>Panicinae</taxon>
        <taxon>Panicum</taxon>
        <taxon>Panicum sect. Hiantes</taxon>
    </lineage>
</organism>
<sequence>MAPLTKLVELEHDQQLAELVESWDFSRGKNFQNMVLADLGAPVHHPSSSPAGSFSLLAVFRRYTFRLTEDSVSLALHACLGGAPAGFHVTYIQDRHFRFVVSCKQVGFKVCDLKRVITEHFDVYFHLWRDGGARWIGELKRWNREEEAGWTKHFSPFTSTLSEGERRVDMNFAINPAPYIPVGMVEEDGGPGRRVRTTVCLGVPAVKRHEEYAIATTEDVLTPAQRLALLHEISHYVTTVMRKEIATYSIHPHGVGIYKFRNSCERDILVHTSPHQVGPHTVTFVNHDAAMNCKRSPFNRIGWILLLGYPLDYKEKQYIDKACSPFAQVVHWHATDYSLSRVLVKVLFEDLLEIPRSLKLKAGRTIDGEGRSWTVPVYILNNEFADMMPDEEIPPPPNNGNPHPHEGPQ</sequence>
<dbReference type="Pfam" id="PF24530">
    <property type="entry name" value="DUF7597"/>
    <property type="match status" value="1"/>
</dbReference>
<dbReference type="EMBL" id="CM029054">
    <property type="protein sequence ID" value="KAG2534312.1"/>
    <property type="molecule type" value="Genomic_DNA"/>
</dbReference>
<dbReference type="Proteomes" id="UP000823388">
    <property type="component" value="Chromosome 9N"/>
</dbReference>
<accession>A0A8T0ME50</accession>
<proteinExistence type="predicted"/>
<keyword evidence="4" id="KW-1185">Reference proteome</keyword>
<reference evidence="3" key="1">
    <citation type="submission" date="2020-05" db="EMBL/GenBank/DDBJ databases">
        <title>WGS assembly of Panicum virgatum.</title>
        <authorList>
            <person name="Lovell J.T."/>
            <person name="Jenkins J."/>
            <person name="Shu S."/>
            <person name="Juenger T.E."/>
            <person name="Schmutz J."/>
        </authorList>
    </citation>
    <scope>NUCLEOTIDE SEQUENCE</scope>
    <source>
        <strain evidence="3">AP13</strain>
    </source>
</reference>
<dbReference type="PANTHER" id="PTHR33075:SF10">
    <property type="entry name" value="DUF4283 DOMAIN-CONTAINING PROTEIN"/>
    <property type="match status" value="1"/>
</dbReference>
<evidence type="ECO:0000256" key="1">
    <source>
        <dbReference type="SAM" id="MobiDB-lite"/>
    </source>
</evidence>
<evidence type="ECO:0000259" key="2">
    <source>
        <dbReference type="Pfam" id="PF24530"/>
    </source>
</evidence>
<name>A0A8T0ME50_PANVG</name>
<feature type="region of interest" description="Disordered" evidence="1">
    <location>
        <begin position="389"/>
        <end position="409"/>
    </location>
</feature>
<evidence type="ECO:0000313" key="4">
    <source>
        <dbReference type="Proteomes" id="UP000823388"/>
    </source>
</evidence>
<protein>
    <recommendedName>
        <fullName evidence="2">DUF7597 domain-containing protein</fullName>
    </recommendedName>
</protein>
<dbReference type="AlphaFoldDB" id="A0A8T0ME50"/>